<reference evidence="2" key="1">
    <citation type="submission" date="2020-07" db="EMBL/GenBank/DDBJ databases">
        <authorList>
            <person name="Lin J."/>
        </authorList>
    </citation>
    <scope>NUCLEOTIDE SEQUENCE</scope>
</reference>
<gene>
    <name evidence="2" type="ORF">CB5_LOCUS4688</name>
</gene>
<dbReference type="EMBL" id="LR862141">
    <property type="protein sequence ID" value="CAD1821477.1"/>
    <property type="molecule type" value="Genomic_DNA"/>
</dbReference>
<feature type="region of interest" description="Disordered" evidence="1">
    <location>
        <begin position="1"/>
        <end position="50"/>
    </location>
</feature>
<sequence length="303" mass="33282">MWARDAPAPPPPPSVADRRKHLLPRAGRTRPPPALLSPKPSTGRTGPMLSTGWEARASLPAASADSHCRPMRAPALLHQQHPPLAGPPAVRPPPATPLLHLAPVSLCPLNFVSLVRVPQWPAVLRKVSTTSGTLRPVSGCLWITSGLIVQGPKPLRESKSDFRCVSRRNPPTERGFGLELFRWCFVMDCLIAEPCWLVTRCALRGSDCRLVADGWLLSILASIATARTHFTNTSGLATARGCSFPEKWLEVPTREPGCFMRGLYAFRPGCYMRGSYTFRTRVLYARVTYRLSSCGTGLRSTDR</sequence>
<organism evidence="2">
    <name type="scientific">Ananas comosus var. bracteatus</name>
    <name type="common">red pineapple</name>
    <dbReference type="NCBI Taxonomy" id="296719"/>
    <lineage>
        <taxon>Eukaryota</taxon>
        <taxon>Viridiplantae</taxon>
        <taxon>Streptophyta</taxon>
        <taxon>Embryophyta</taxon>
        <taxon>Tracheophyta</taxon>
        <taxon>Spermatophyta</taxon>
        <taxon>Magnoliopsida</taxon>
        <taxon>Liliopsida</taxon>
        <taxon>Poales</taxon>
        <taxon>Bromeliaceae</taxon>
        <taxon>Bromelioideae</taxon>
        <taxon>Ananas</taxon>
    </lineage>
</organism>
<accession>A0A6V7NSI4</accession>
<evidence type="ECO:0000313" key="2">
    <source>
        <dbReference type="EMBL" id="CAD1821477.1"/>
    </source>
</evidence>
<dbReference type="AlphaFoldDB" id="A0A6V7NSI4"/>
<proteinExistence type="predicted"/>
<evidence type="ECO:0000256" key="1">
    <source>
        <dbReference type="SAM" id="MobiDB-lite"/>
    </source>
</evidence>
<name>A0A6V7NSI4_ANACO</name>
<protein>
    <submittedName>
        <fullName evidence="2">Uncharacterized protein</fullName>
    </submittedName>
</protein>